<feature type="compositionally biased region" description="Acidic residues" evidence="1">
    <location>
        <begin position="66"/>
        <end position="88"/>
    </location>
</feature>
<sequence length="88" mass="9400">MSKQRLRTSQHLRAPVTTTPVVATTPQPVPATTVVSTTQPIPAIVHNTRARTPRTVPSLIASEGEGSSDEDGNGEDDNGFESEDFDID</sequence>
<comment type="caution">
    <text evidence="2">The sequence shown here is derived from an EMBL/GenBank/DDBJ whole genome shotgun (WGS) entry which is preliminary data.</text>
</comment>
<name>A0A9P7XJ28_9FUNG</name>
<feature type="region of interest" description="Disordered" evidence="1">
    <location>
        <begin position="1"/>
        <end position="27"/>
    </location>
</feature>
<evidence type="ECO:0000313" key="3">
    <source>
        <dbReference type="Proteomes" id="UP000707451"/>
    </source>
</evidence>
<proteinExistence type="predicted"/>
<feature type="compositionally biased region" description="Low complexity" evidence="1">
    <location>
        <begin position="14"/>
        <end position="27"/>
    </location>
</feature>
<feature type="compositionally biased region" description="Basic residues" evidence="1">
    <location>
        <begin position="1"/>
        <end position="10"/>
    </location>
</feature>
<keyword evidence="3" id="KW-1185">Reference proteome</keyword>
<dbReference type="AlphaFoldDB" id="A0A9P7XJ28"/>
<reference evidence="2" key="1">
    <citation type="submission" date="2021-06" db="EMBL/GenBank/DDBJ databases">
        <title>Genome Sequence of Mortierella hyaline Strain SCG-10, a Cold-Adapted, Nitrate-Reducing Fungus Isolated from Soil in Minnesota, USA.</title>
        <authorList>
            <person name="Aldossari N."/>
        </authorList>
    </citation>
    <scope>NUCLEOTIDE SEQUENCE</scope>
    <source>
        <strain evidence="2">SCG-10</strain>
    </source>
</reference>
<dbReference type="Proteomes" id="UP000707451">
    <property type="component" value="Unassembled WGS sequence"/>
</dbReference>
<gene>
    <name evidence="2" type="ORF">KI688_007938</name>
</gene>
<evidence type="ECO:0000313" key="2">
    <source>
        <dbReference type="EMBL" id="KAG9060869.1"/>
    </source>
</evidence>
<accession>A0A9P7XJ28</accession>
<protein>
    <submittedName>
        <fullName evidence="2">Uncharacterized protein</fullName>
    </submittedName>
</protein>
<feature type="region of interest" description="Disordered" evidence="1">
    <location>
        <begin position="44"/>
        <end position="88"/>
    </location>
</feature>
<evidence type="ECO:0000256" key="1">
    <source>
        <dbReference type="SAM" id="MobiDB-lite"/>
    </source>
</evidence>
<dbReference type="EMBL" id="JAHRHY010000029">
    <property type="protein sequence ID" value="KAG9060869.1"/>
    <property type="molecule type" value="Genomic_DNA"/>
</dbReference>
<organism evidence="2 3">
    <name type="scientific">Linnemannia hyalina</name>
    <dbReference type="NCBI Taxonomy" id="64524"/>
    <lineage>
        <taxon>Eukaryota</taxon>
        <taxon>Fungi</taxon>
        <taxon>Fungi incertae sedis</taxon>
        <taxon>Mucoromycota</taxon>
        <taxon>Mortierellomycotina</taxon>
        <taxon>Mortierellomycetes</taxon>
        <taxon>Mortierellales</taxon>
        <taxon>Mortierellaceae</taxon>
        <taxon>Linnemannia</taxon>
    </lineage>
</organism>